<dbReference type="Gene3D" id="2.40.33.20">
    <property type="entry name" value="PK beta-barrel domain-like"/>
    <property type="match status" value="1"/>
</dbReference>
<dbReference type="PROSITE" id="PS51340">
    <property type="entry name" value="MOSC"/>
    <property type="match status" value="1"/>
</dbReference>
<proteinExistence type="predicted"/>
<feature type="domain" description="MOSC" evidence="1">
    <location>
        <begin position="19"/>
        <end position="144"/>
    </location>
</feature>
<dbReference type="SUPFAM" id="SSF50800">
    <property type="entry name" value="PK beta-barrel domain-like"/>
    <property type="match status" value="1"/>
</dbReference>
<name>A0ABY8PTZ2_9BACT</name>
<evidence type="ECO:0000313" key="3">
    <source>
        <dbReference type="Proteomes" id="UP001232493"/>
    </source>
</evidence>
<reference evidence="2 3" key="1">
    <citation type="submission" date="2021-02" db="EMBL/GenBank/DDBJ databases">
        <title>Characterization of Marinitoga sp. nov. str. BP5-C20A.</title>
        <authorList>
            <person name="Erauso G."/>
            <person name="Postec A."/>
        </authorList>
    </citation>
    <scope>NUCLEOTIDE SEQUENCE [LARGE SCALE GENOMIC DNA]</scope>
    <source>
        <strain evidence="2 3">BP5-C20A</strain>
    </source>
</reference>
<dbReference type="PANTHER" id="PTHR36930:SF1">
    <property type="entry name" value="MOSC DOMAIN-CONTAINING PROTEIN"/>
    <property type="match status" value="1"/>
</dbReference>
<protein>
    <submittedName>
        <fullName evidence="2">MOSC domain-containing protein</fullName>
    </submittedName>
</protein>
<dbReference type="InterPro" id="IPR005302">
    <property type="entry name" value="MoCF_Sase_C"/>
</dbReference>
<dbReference type="Proteomes" id="UP001232493">
    <property type="component" value="Chromosome"/>
</dbReference>
<dbReference type="InterPro" id="IPR052716">
    <property type="entry name" value="MOSC_domain"/>
</dbReference>
<evidence type="ECO:0000313" key="2">
    <source>
        <dbReference type="EMBL" id="WGS66096.1"/>
    </source>
</evidence>
<keyword evidence="3" id="KW-1185">Reference proteome</keyword>
<gene>
    <name evidence="2" type="ORF">JRV97_07930</name>
</gene>
<sequence length="149" mass="16693">MKSYIVSLNISEKRGTRKNEVSNVILKENWGIIGDAHAGNWHRQVSMLSTKSIEKIDKEKLKTLSYGDFAANIIVKDVIIHTLPIGTKVKINDAELEITQIGKACEKDNLVRRLTGKCITPEEGVFLKVLKGGRINVGDEIIFYAEEKI</sequence>
<evidence type="ECO:0000259" key="1">
    <source>
        <dbReference type="PROSITE" id="PS51340"/>
    </source>
</evidence>
<dbReference type="Pfam" id="PF03473">
    <property type="entry name" value="MOSC"/>
    <property type="match status" value="1"/>
</dbReference>
<dbReference type="PANTHER" id="PTHR36930">
    <property type="entry name" value="METAL-SULFUR CLUSTER BIOSYNTHESIS PROTEINS YUAD-RELATED"/>
    <property type="match status" value="1"/>
</dbReference>
<dbReference type="EMBL" id="CP069362">
    <property type="protein sequence ID" value="WGS66096.1"/>
    <property type="molecule type" value="Genomic_DNA"/>
</dbReference>
<dbReference type="InterPro" id="IPR011037">
    <property type="entry name" value="Pyrv_Knase-like_insert_dom_sf"/>
</dbReference>
<organism evidence="2 3">
    <name type="scientific">Marinitoga aeolica</name>
    <dbReference type="NCBI Taxonomy" id="2809031"/>
    <lineage>
        <taxon>Bacteria</taxon>
        <taxon>Thermotogati</taxon>
        <taxon>Thermotogota</taxon>
        <taxon>Thermotogae</taxon>
        <taxon>Petrotogales</taxon>
        <taxon>Petrotogaceae</taxon>
        <taxon>Marinitoga</taxon>
    </lineage>
</organism>
<accession>A0ABY8PTZ2</accession>